<evidence type="ECO:0000313" key="5">
    <source>
        <dbReference type="EMBL" id="OBR83470.1"/>
    </source>
</evidence>
<dbReference type="AlphaFoldDB" id="A0A1A6A091"/>
<dbReference type="Gene3D" id="1.10.20.10">
    <property type="entry name" value="Histone, subunit A"/>
    <property type="match status" value="1"/>
</dbReference>
<dbReference type="STRING" id="1296121.A0A1A6A091"/>
<dbReference type="CDD" id="cd22906">
    <property type="entry name" value="HFD_DRAP1"/>
    <property type="match status" value="1"/>
</dbReference>
<dbReference type="SUPFAM" id="SSF47113">
    <property type="entry name" value="Histone-fold"/>
    <property type="match status" value="1"/>
</dbReference>
<dbReference type="InterPro" id="IPR050568">
    <property type="entry name" value="Transcr_DNA_Rep_Reg"/>
</dbReference>
<accession>A0A1A6A091</accession>
<dbReference type="PANTHER" id="PTHR10252:SF5">
    <property type="entry name" value="DR1-ASSOCIATED COREPRESSOR"/>
    <property type="match status" value="1"/>
</dbReference>
<reference evidence="5" key="1">
    <citation type="submission" date="2013-07" db="EMBL/GenBank/DDBJ databases">
        <title>The Genome Sequence of Cryptococcus dejecticola CBS10117.</title>
        <authorList>
            <consortium name="The Broad Institute Genome Sequencing Platform"/>
            <person name="Cuomo C."/>
            <person name="Litvintseva A."/>
            <person name="Chen Y."/>
            <person name="Heitman J."/>
            <person name="Sun S."/>
            <person name="Springer D."/>
            <person name="Dromer F."/>
            <person name="Young S.K."/>
            <person name="Zeng Q."/>
            <person name="Gargeya S."/>
            <person name="Fitzgerald M."/>
            <person name="Abouelleil A."/>
            <person name="Alvarado L."/>
            <person name="Berlin A.M."/>
            <person name="Chapman S.B."/>
            <person name="Dewar J."/>
            <person name="Goldberg J."/>
            <person name="Griggs A."/>
            <person name="Gujja S."/>
            <person name="Hansen M."/>
            <person name="Howarth C."/>
            <person name="Imamovic A."/>
            <person name="Larimer J."/>
            <person name="McCowan C."/>
            <person name="Murphy C."/>
            <person name="Pearson M."/>
            <person name="Priest M."/>
            <person name="Roberts A."/>
            <person name="Saif S."/>
            <person name="Shea T."/>
            <person name="Sykes S."/>
            <person name="Wortman J."/>
            <person name="Nusbaum C."/>
            <person name="Birren B."/>
        </authorList>
    </citation>
    <scope>NUCLEOTIDE SEQUENCE [LARGE SCALE GENOMIC DNA]</scope>
    <source>
        <strain evidence="5">CBS 10117</strain>
    </source>
</reference>
<dbReference type="PANTHER" id="PTHR10252">
    <property type="entry name" value="HISTONE-LIKE TRANSCRIPTION FACTOR CCAAT-RELATED"/>
    <property type="match status" value="1"/>
</dbReference>
<dbReference type="InterPro" id="IPR009072">
    <property type="entry name" value="Histone-fold"/>
</dbReference>
<dbReference type="GO" id="GO:0016251">
    <property type="term" value="F:RNA polymerase II general transcription initiation factor activity"/>
    <property type="evidence" value="ECO:0007669"/>
    <property type="project" value="TreeGrafter"/>
</dbReference>
<keyword evidence="2" id="KW-0539">Nucleus</keyword>
<evidence type="ECO:0000256" key="2">
    <source>
        <dbReference type="ARBA" id="ARBA00023242"/>
    </source>
</evidence>
<feature type="compositionally biased region" description="Acidic residues" evidence="3">
    <location>
        <begin position="260"/>
        <end position="269"/>
    </location>
</feature>
<evidence type="ECO:0000259" key="4">
    <source>
        <dbReference type="Pfam" id="PF00808"/>
    </source>
</evidence>
<dbReference type="OrthoDB" id="2563767at2759"/>
<gene>
    <name evidence="5" type="ORF">I303_05749</name>
</gene>
<organism evidence="5">
    <name type="scientific">Kwoniella dejecticola CBS 10117</name>
    <dbReference type="NCBI Taxonomy" id="1296121"/>
    <lineage>
        <taxon>Eukaryota</taxon>
        <taxon>Fungi</taxon>
        <taxon>Dikarya</taxon>
        <taxon>Basidiomycota</taxon>
        <taxon>Agaricomycotina</taxon>
        <taxon>Tremellomycetes</taxon>
        <taxon>Tremellales</taxon>
        <taxon>Cryptococcaceae</taxon>
        <taxon>Kwoniella</taxon>
    </lineage>
</organism>
<feature type="compositionally biased region" description="Low complexity" evidence="3">
    <location>
        <begin position="230"/>
        <end position="240"/>
    </location>
</feature>
<evidence type="ECO:0000256" key="1">
    <source>
        <dbReference type="ARBA" id="ARBA00004123"/>
    </source>
</evidence>
<feature type="region of interest" description="Disordered" evidence="3">
    <location>
        <begin position="97"/>
        <end position="178"/>
    </location>
</feature>
<comment type="subcellular location">
    <subcellularLocation>
        <location evidence="1">Nucleus</location>
    </subcellularLocation>
</comment>
<protein>
    <recommendedName>
        <fullName evidence="4">Transcription factor CBF/NF-Y/archaeal histone domain-containing protein</fullName>
    </recommendedName>
</protein>
<proteinExistence type="predicted"/>
<dbReference type="InterPro" id="IPR003958">
    <property type="entry name" value="CBFA_NFYB_domain"/>
</dbReference>
<dbReference type="GO" id="GO:0001046">
    <property type="term" value="F:core promoter sequence-specific DNA binding"/>
    <property type="evidence" value="ECO:0007669"/>
    <property type="project" value="TreeGrafter"/>
</dbReference>
<name>A0A1A6A091_9TREE</name>
<feature type="domain" description="Transcription factor CBF/NF-Y/archaeal histone" evidence="4">
    <location>
        <begin position="13"/>
        <end position="74"/>
    </location>
</feature>
<feature type="region of interest" description="Disordered" evidence="3">
    <location>
        <begin position="211"/>
        <end position="269"/>
    </location>
</feature>
<dbReference type="EMBL" id="KI894033">
    <property type="protein sequence ID" value="OBR83470.1"/>
    <property type="molecule type" value="Genomic_DNA"/>
</dbReference>
<dbReference type="Pfam" id="PF00808">
    <property type="entry name" value="CBFD_NFYB_HMF"/>
    <property type="match status" value="1"/>
</dbReference>
<dbReference type="VEuPathDB" id="FungiDB:I303_05749"/>
<evidence type="ECO:0000256" key="3">
    <source>
        <dbReference type="SAM" id="MobiDB-lite"/>
    </source>
</evidence>
<dbReference type="GO" id="GO:0046982">
    <property type="term" value="F:protein heterodimerization activity"/>
    <property type="evidence" value="ECO:0007669"/>
    <property type="project" value="InterPro"/>
</dbReference>
<sequence length="269" mass="29878">MPPLRSKKSKQSRFPVARIKRIMQLDEEVGKLASATPVMISKSLECFLQQLIDETCKETRSRGSKKMTAYHLKHMINASETFDFLREIVETIPDPIISEPKTASAGPSKPRKVSGANPNVDEAAGSGPKKRTRKTNNLHSDEIPPLTSVSMSMSGNGYDHQGYAQTHPHGNGQTYQHPPQGYGYEHGHGYPHDEYSHHHHHQQQYVYGQGQRQGQGQGHGEMVPLPTPTPTTGNLPNIGTWKKDFSGTGGTGENGRGLYDDYEEDEDDY</sequence>
<dbReference type="GO" id="GO:0017054">
    <property type="term" value="C:negative cofactor 2 complex"/>
    <property type="evidence" value="ECO:0007669"/>
    <property type="project" value="TreeGrafter"/>
</dbReference>